<reference evidence="8" key="2">
    <citation type="submission" date="2020-02" db="EMBL/GenBank/DDBJ databases">
        <title>Esox lucius (northern pike) genome, fEsoLuc1, primary haplotype.</title>
        <authorList>
            <person name="Myers G."/>
            <person name="Karagic N."/>
            <person name="Meyer A."/>
            <person name="Pippel M."/>
            <person name="Reichard M."/>
            <person name="Winkler S."/>
            <person name="Tracey A."/>
            <person name="Sims Y."/>
            <person name="Howe K."/>
            <person name="Rhie A."/>
            <person name="Formenti G."/>
            <person name="Durbin R."/>
            <person name="Fedrigo O."/>
            <person name="Jarvis E.D."/>
        </authorList>
    </citation>
    <scope>NUCLEOTIDE SEQUENCE [LARGE SCALE GENOMIC DNA]</scope>
</reference>
<evidence type="ECO:0000313" key="9">
    <source>
        <dbReference type="Proteomes" id="UP000265140"/>
    </source>
</evidence>
<dbReference type="Bgee" id="ENSELUG00000020801">
    <property type="expression patterns" value="Expressed in stomach and 14 other cell types or tissues"/>
</dbReference>
<dbReference type="FunFam" id="1.10.20.40:FF:000001">
    <property type="entry name" value="Diaphanous related formin 2"/>
    <property type="match status" value="1"/>
</dbReference>
<dbReference type="Pfam" id="PF02181">
    <property type="entry name" value="FH2"/>
    <property type="match status" value="1"/>
</dbReference>
<evidence type="ECO:0000256" key="1">
    <source>
        <dbReference type="ARBA" id="ARBA00008214"/>
    </source>
</evidence>
<keyword evidence="2" id="KW-0007">Acetylation</keyword>
<evidence type="ECO:0008006" key="10">
    <source>
        <dbReference type="Google" id="ProtNLM"/>
    </source>
</evidence>
<dbReference type="GO" id="GO:0030041">
    <property type="term" value="P:actin filament polymerization"/>
    <property type="evidence" value="ECO:0007669"/>
    <property type="project" value="TreeGrafter"/>
</dbReference>
<dbReference type="Gene3D" id="1.25.10.10">
    <property type="entry name" value="Leucine-rich Repeat Variant"/>
    <property type="match status" value="1"/>
</dbReference>
<dbReference type="GO" id="GO:0005884">
    <property type="term" value="C:actin filament"/>
    <property type="evidence" value="ECO:0007669"/>
    <property type="project" value="TreeGrafter"/>
</dbReference>
<dbReference type="SUPFAM" id="SSF48371">
    <property type="entry name" value="ARM repeat"/>
    <property type="match status" value="1"/>
</dbReference>
<dbReference type="Gene3D" id="6.10.30.30">
    <property type="match status" value="1"/>
</dbReference>
<evidence type="ECO:0000256" key="4">
    <source>
        <dbReference type="SAM" id="MobiDB-lite"/>
    </source>
</evidence>
<dbReference type="Gene3D" id="1.10.20.40">
    <property type="entry name" value="Formin, diaphanous GTPase-binding domain"/>
    <property type="match status" value="1"/>
</dbReference>
<dbReference type="Proteomes" id="UP000265140">
    <property type="component" value="Chromosome 4"/>
</dbReference>
<dbReference type="SMART" id="SM00498">
    <property type="entry name" value="FH2"/>
    <property type="match status" value="1"/>
</dbReference>
<dbReference type="Gene3D" id="1.20.58.630">
    <property type="match status" value="1"/>
</dbReference>
<dbReference type="Pfam" id="PF06367">
    <property type="entry name" value="Drf_FH3"/>
    <property type="match status" value="1"/>
</dbReference>
<keyword evidence="9" id="KW-1185">Reference proteome</keyword>
<evidence type="ECO:0000259" key="7">
    <source>
        <dbReference type="PROSITE" id="PS51444"/>
    </source>
</evidence>
<feature type="region of interest" description="Disordered" evidence="4">
    <location>
        <begin position="995"/>
        <end position="1027"/>
    </location>
</feature>
<dbReference type="FunFam" id="1.10.238.150:FF:000002">
    <property type="entry name" value="protein diaphanous homolog 2 isoform X2"/>
    <property type="match status" value="1"/>
</dbReference>
<reference evidence="8" key="3">
    <citation type="submission" date="2025-08" db="UniProtKB">
        <authorList>
            <consortium name="Ensembl"/>
        </authorList>
    </citation>
    <scope>IDENTIFICATION</scope>
</reference>
<feature type="compositionally biased region" description="Polar residues" evidence="4">
    <location>
        <begin position="18"/>
        <end position="28"/>
    </location>
</feature>
<dbReference type="AlphaFoldDB" id="A0A6Q2ZKN0"/>
<dbReference type="PROSITE" id="PS51232">
    <property type="entry name" value="GBD_FH3"/>
    <property type="match status" value="1"/>
</dbReference>
<evidence type="ECO:0000259" key="6">
    <source>
        <dbReference type="PROSITE" id="PS51232"/>
    </source>
</evidence>
<feature type="domain" description="DAD" evidence="5">
    <location>
        <begin position="978"/>
        <end position="1010"/>
    </location>
</feature>
<reference evidence="8" key="4">
    <citation type="submission" date="2025-09" db="UniProtKB">
        <authorList>
            <consortium name="Ensembl"/>
        </authorList>
    </citation>
    <scope>IDENTIFICATION</scope>
</reference>
<dbReference type="InterPro" id="IPR044933">
    <property type="entry name" value="DIA_GBD_sf"/>
</dbReference>
<dbReference type="InterPro" id="IPR010472">
    <property type="entry name" value="FH3_dom"/>
</dbReference>
<name>A0A6Q2ZKN0_ESOLU</name>
<sequence>KTSLGKYSGNKKDKPLIQHSTDPLSTQVEMPMPQPLFDDRSMNLSEKEIIDLFEKMMEDMNLNEERKAPLRGKDLSTKREMVVQYISATAKSVRSKVYGGLRNSKHECTLSSQEYVHELRSGITEDKLLNCLESLRVSLTSNPVSWVNNFGHEGLGLLLDALEKLLDKKQQEGIDKRNQHKLIQCLKAFMNNKYGLQRILGDERSLLLLARAIDPKQTSMMTEIVKILSAVCIIGEENILDKILAAMTIAAERNNKERFAPIVEGLENHEAQQLQVACMQLINALVTSPDDLDFRIHLRNEFLRCGLKKILPLKETEELDIQLKVFNENKEEDSIELSHRLDDIRAEMEYPFVYHLLSNMVKDTGSETYFLSILQHLLLIRNDYYIRPQYFKVIEECVSQVVLHRSGMDPDFGYRERLDVDFTHLIGRYFRVISTHFWLESQCCIFFRLENLNNYILFLFSSILFRSADQGVWPLLRPPPPPPPPGGCPPPPPPPPPPPGHASLLPPPPPPPGGGPPPPPPPPGCGPPPPPPFPGAPGIPPPPMMAPPVIKLPYGLEPKKTYKPEVVMKRVNWSKIVPQEMAENCFWIKVKEERFENEDLLAQLSHSFSSRTKVKKEVDETDNKATQFKKKAKELRILDGKTAQNLSIFLGSFRLPYEEIRDIVLEVDEERLSESLIQNLIKNLPEQKELSALAELKSEYEELCEPEQFGIVMSSVKLLRSRLNGILFKLTFEEQVNNIRPDIMNVTFACEEVKKSDSFSKLLEMVLLVGNYMNAGSRNAQTFGFHISFLCKLRDTKSADQNTTLLHFLAEKCEEKYPEILRFPEELEHVDSASKVSAEILKSSLSTMERHIQRLENDIENFPKTDNEKDKFVEKLFSKHSREQYEKLSNMHKNMQKLYESLGSYYAFDPHTVSIEDFFGDLANFRTLFLEALKENHKKREMEEKIKRARLAKEKAEREKLERQQKKKQLIDMNKEGGENETGVMDSLMEALQSGAAFRDRRKRTPRNGKVALRDANLPPGICARPH</sequence>
<organism evidence="8 9">
    <name type="scientific">Esox lucius</name>
    <name type="common">Northern pike</name>
    <dbReference type="NCBI Taxonomy" id="8010"/>
    <lineage>
        <taxon>Eukaryota</taxon>
        <taxon>Metazoa</taxon>
        <taxon>Chordata</taxon>
        <taxon>Craniata</taxon>
        <taxon>Vertebrata</taxon>
        <taxon>Euteleostomi</taxon>
        <taxon>Actinopterygii</taxon>
        <taxon>Neopterygii</taxon>
        <taxon>Teleostei</taxon>
        <taxon>Protacanthopterygii</taxon>
        <taxon>Esociformes</taxon>
        <taxon>Esocidae</taxon>
        <taxon>Esox</taxon>
    </lineage>
</organism>
<feature type="region of interest" description="Disordered" evidence="4">
    <location>
        <begin position="1"/>
        <end position="29"/>
    </location>
</feature>
<dbReference type="PROSITE" id="PS51231">
    <property type="entry name" value="DAD"/>
    <property type="match status" value="1"/>
</dbReference>
<dbReference type="InterPro" id="IPR051412">
    <property type="entry name" value="Formin_Homology_Diaphanous_sf"/>
</dbReference>
<dbReference type="InterPro" id="IPR014767">
    <property type="entry name" value="DAD_dom"/>
</dbReference>
<dbReference type="InterPro" id="IPR010473">
    <property type="entry name" value="GTPase-bd"/>
</dbReference>
<dbReference type="GO" id="GO:0003779">
    <property type="term" value="F:actin binding"/>
    <property type="evidence" value="ECO:0007669"/>
    <property type="project" value="InterPro"/>
</dbReference>
<dbReference type="SUPFAM" id="SSF101447">
    <property type="entry name" value="Formin homology 2 domain (FH2 domain)"/>
    <property type="match status" value="1"/>
</dbReference>
<feature type="domain" description="FH2" evidence="7">
    <location>
        <begin position="558"/>
        <end position="955"/>
    </location>
</feature>
<dbReference type="Ensembl" id="ENSELUT00000047987.2">
    <property type="protein sequence ID" value="ENSELUP00000078070.2"/>
    <property type="gene ID" value="ENSELUG00000020801.3"/>
</dbReference>
<evidence type="ECO:0000256" key="2">
    <source>
        <dbReference type="ARBA" id="ARBA00022990"/>
    </source>
</evidence>
<dbReference type="Gene3D" id="1.10.238.150">
    <property type="entry name" value="Formin, FH3 diaphanous domain"/>
    <property type="match status" value="1"/>
</dbReference>
<evidence type="ECO:0000313" key="8">
    <source>
        <dbReference type="Ensembl" id="ENSELUP00000078070.2"/>
    </source>
</evidence>
<dbReference type="FunFam" id="1.25.10.10:FF:000033">
    <property type="entry name" value="Diaphanous related formin 2"/>
    <property type="match status" value="1"/>
</dbReference>
<dbReference type="InterPro" id="IPR014768">
    <property type="entry name" value="GBD/FH3_dom"/>
</dbReference>
<protein>
    <recommendedName>
        <fullName evidence="10">Diaphanous-related formin 2</fullName>
    </recommendedName>
</protein>
<feature type="region of interest" description="Disordered" evidence="4">
    <location>
        <begin position="955"/>
        <end position="981"/>
    </location>
</feature>
<dbReference type="PANTHER" id="PTHR45691:SF3">
    <property type="entry name" value="PROTEIN DIAPHANOUS HOMOLOG 2"/>
    <property type="match status" value="1"/>
</dbReference>
<dbReference type="InterPro" id="IPR042201">
    <property type="entry name" value="FH2_Formin_sf"/>
</dbReference>
<dbReference type="InterPro" id="IPR015425">
    <property type="entry name" value="FH2_Formin"/>
</dbReference>
<dbReference type="Gene3D" id="1.20.58.2220">
    <property type="entry name" value="Formin, FH2 domain"/>
    <property type="match status" value="1"/>
</dbReference>
<dbReference type="PANTHER" id="PTHR45691">
    <property type="entry name" value="PROTEIN DIAPHANOUS"/>
    <property type="match status" value="1"/>
</dbReference>
<gene>
    <name evidence="8" type="primary">DIAPH2</name>
</gene>
<feature type="compositionally biased region" description="Basic and acidic residues" evidence="4">
    <location>
        <begin position="955"/>
        <end position="978"/>
    </location>
</feature>
<accession>A0A6Q2ZKN0</accession>
<feature type="domain" description="GBD/FH3" evidence="6">
    <location>
        <begin position="41"/>
        <end position="409"/>
    </location>
</feature>
<dbReference type="FunFam" id="1.20.58.630:FF:000001">
    <property type="entry name" value="Diaphanous related formin 1"/>
    <property type="match status" value="1"/>
</dbReference>
<comment type="similarity">
    <text evidence="1">Belongs to the formin homology family. Diaphanous subfamily.</text>
</comment>
<dbReference type="InterPro" id="IPR016024">
    <property type="entry name" value="ARM-type_fold"/>
</dbReference>
<dbReference type="InterPro" id="IPR011989">
    <property type="entry name" value="ARM-like"/>
</dbReference>
<proteinExistence type="inferred from homology"/>
<dbReference type="SMART" id="SM01140">
    <property type="entry name" value="Drf_GBD"/>
    <property type="match status" value="1"/>
</dbReference>
<dbReference type="GeneTree" id="ENSGT00940000157822"/>
<feature type="region of interest" description="Disordered" evidence="4">
    <location>
        <begin position="476"/>
        <end position="539"/>
    </location>
</feature>
<evidence type="ECO:0000256" key="3">
    <source>
        <dbReference type="ARBA" id="ARBA00023054"/>
    </source>
</evidence>
<dbReference type="SMART" id="SM01139">
    <property type="entry name" value="Drf_FH3"/>
    <property type="match status" value="1"/>
</dbReference>
<dbReference type="Pfam" id="PF06371">
    <property type="entry name" value="Drf_GBD"/>
    <property type="match status" value="1"/>
</dbReference>
<dbReference type="PROSITE" id="PS51444">
    <property type="entry name" value="FH2"/>
    <property type="match status" value="1"/>
</dbReference>
<evidence type="ECO:0000259" key="5">
    <source>
        <dbReference type="PROSITE" id="PS51231"/>
    </source>
</evidence>
<reference evidence="9" key="1">
    <citation type="journal article" date="2014" name="PLoS ONE">
        <title>The genome and linkage map of the northern pike (Esox lucius): conserved synteny revealed between the salmonid sister group and the Neoteleostei.</title>
        <authorList>
            <person name="Rondeau E.B."/>
            <person name="Minkley D.R."/>
            <person name="Leong J.S."/>
            <person name="Messmer A.M."/>
            <person name="Jantzen J.R."/>
            <person name="von Schalburg K.R."/>
            <person name="Lemon C."/>
            <person name="Bird N.H."/>
            <person name="Koop B.F."/>
        </authorList>
    </citation>
    <scope>NUCLEOTIDE SEQUENCE</scope>
</reference>
<keyword evidence="3" id="KW-0175">Coiled coil</keyword>
<dbReference type="GO" id="GO:0031267">
    <property type="term" value="F:small GTPase binding"/>
    <property type="evidence" value="ECO:0007669"/>
    <property type="project" value="InterPro"/>
</dbReference>